<keyword evidence="5" id="KW-0732">Signal</keyword>
<keyword evidence="3 6" id="KW-0713">Self-incompatibility</keyword>
<dbReference type="PANTHER" id="PTHR31232">
    <property type="match status" value="1"/>
</dbReference>
<dbReference type="GO" id="GO:0060320">
    <property type="term" value="P:rejection of self pollen"/>
    <property type="evidence" value="ECO:0007669"/>
    <property type="project" value="UniProtKB-KW"/>
</dbReference>
<evidence type="ECO:0000256" key="6">
    <source>
        <dbReference type="RuleBase" id="RU367044"/>
    </source>
</evidence>
<accession>A0A103XHZ6</accession>
<name>A0A103XHZ6_CYNCS</name>
<dbReference type="OMA" id="CENIMMS"/>
<reference evidence="7 8" key="1">
    <citation type="journal article" date="2016" name="Sci. Rep.">
        <title>The genome sequence of the outbreeding globe artichoke constructed de novo incorporating a phase-aware low-pass sequencing strategy of F1 progeny.</title>
        <authorList>
            <person name="Scaglione D."/>
            <person name="Reyes-Chin-Wo S."/>
            <person name="Acquadro A."/>
            <person name="Froenicke L."/>
            <person name="Portis E."/>
            <person name="Beitel C."/>
            <person name="Tirone M."/>
            <person name="Mauro R."/>
            <person name="Lo Monaco A."/>
            <person name="Mauromicale G."/>
            <person name="Faccioli P."/>
            <person name="Cattivelli L."/>
            <person name="Rieseberg L."/>
            <person name="Michelmore R."/>
            <person name="Lanteri S."/>
        </authorList>
    </citation>
    <scope>NUCLEOTIDE SEQUENCE [LARGE SCALE GENOMIC DNA]</scope>
    <source>
        <strain evidence="7">2C</strain>
    </source>
</reference>
<dbReference type="EMBL" id="LEKV01005083">
    <property type="protein sequence ID" value="KVH91052.1"/>
    <property type="molecule type" value="Genomic_DNA"/>
</dbReference>
<keyword evidence="8" id="KW-1185">Reference proteome</keyword>
<gene>
    <name evidence="7" type="ORF">Ccrd_006937</name>
</gene>
<dbReference type="GO" id="GO:0005576">
    <property type="term" value="C:extracellular region"/>
    <property type="evidence" value="ECO:0007669"/>
    <property type="project" value="UniProtKB-SubCell"/>
</dbReference>
<comment type="subcellular location">
    <subcellularLocation>
        <location evidence="1 6">Secreted</location>
    </subcellularLocation>
</comment>
<evidence type="ECO:0000256" key="5">
    <source>
        <dbReference type="ARBA" id="ARBA00022729"/>
    </source>
</evidence>
<proteinExistence type="inferred from homology"/>
<dbReference type="AlphaFoldDB" id="A0A103XHZ6"/>
<evidence type="ECO:0000313" key="7">
    <source>
        <dbReference type="EMBL" id="KVH91052.1"/>
    </source>
</evidence>
<evidence type="ECO:0000256" key="1">
    <source>
        <dbReference type="ARBA" id="ARBA00004613"/>
    </source>
</evidence>
<keyword evidence="4 6" id="KW-0964">Secreted</keyword>
<sequence length="105" mass="12504">MTFDNVEVHCQSKDTNLGVHVLNSTNLRYGWSFCENIMMSTLFFCHFNRQMVEQTFDVFNITMASACNHGFSDTNTCNWAVKQDGFYFFDHQQSMWLKQYDWNQK</sequence>
<dbReference type="PANTHER" id="PTHR31232:SF149">
    <property type="entry name" value="S-PROTEIN HOMOLOG"/>
    <property type="match status" value="1"/>
</dbReference>
<comment type="similarity">
    <text evidence="2 6">Belongs to the plant self-incompatibility (S1) protein family.</text>
</comment>
<evidence type="ECO:0000256" key="3">
    <source>
        <dbReference type="ARBA" id="ARBA00022471"/>
    </source>
</evidence>
<evidence type="ECO:0000313" key="8">
    <source>
        <dbReference type="Proteomes" id="UP000243975"/>
    </source>
</evidence>
<organism evidence="7 8">
    <name type="scientific">Cynara cardunculus var. scolymus</name>
    <name type="common">Globe artichoke</name>
    <name type="synonym">Cynara scolymus</name>
    <dbReference type="NCBI Taxonomy" id="59895"/>
    <lineage>
        <taxon>Eukaryota</taxon>
        <taxon>Viridiplantae</taxon>
        <taxon>Streptophyta</taxon>
        <taxon>Embryophyta</taxon>
        <taxon>Tracheophyta</taxon>
        <taxon>Spermatophyta</taxon>
        <taxon>Magnoliopsida</taxon>
        <taxon>eudicotyledons</taxon>
        <taxon>Gunneridae</taxon>
        <taxon>Pentapetalae</taxon>
        <taxon>asterids</taxon>
        <taxon>campanulids</taxon>
        <taxon>Asterales</taxon>
        <taxon>Asteraceae</taxon>
        <taxon>Carduoideae</taxon>
        <taxon>Cardueae</taxon>
        <taxon>Carduinae</taxon>
        <taxon>Cynara</taxon>
    </lineage>
</organism>
<dbReference type="Pfam" id="PF05938">
    <property type="entry name" value="Self-incomp_S1"/>
    <property type="match status" value="1"/>
</dbReference>
<dbReference type="Gramene" id="KVH91052">
    <property type="protein sequence ID" value="KVH91052"/>
    <property type="gene ID" value="Ccrd_006937"/>
</dbReference>
<evidence type="ECO:0000256" key="4">
    <source>
        <dbReference type="ARBA" id="ARBA00022525"/>
    </source>
</evidence>
<dbReference type="InterPro" id="IPR010264">
    <property type="entry name" value="Self-incomp_S1"/>
</dbReference>
<protein>
    <recommendedName>
        <fullName evidence="6">S-protein homolog</fullName>
    </recommendedName>
</protein>
<comment type="caution">
    <text evidence="7">The sequence shown here is derived from an EMBL/GenBank/DDBJ whole genome shotgun (WGS) entry which is preliminary data.</text>
</comment>
<evidence type="ECO:0000256" key="2">
    <source>
        <dbReference type="ARBA" id="ARBA00005581"/>
    </source>
</evidence>
<dbReference type="Proteomes" id="UP000243975">
    <property type="component" value="Unassembled WGS sequence"/>
</dbReference>